<evidence type="ECO:0000256" key="2">
    <source>
        <dbReference type="ARBA" id="ARBA00022729"/>
    </source>
</evidence>
<dbReference type="PANTHER" id="PTHR43649:SF33">
    <property type="entry name" value="POLYGALACTURONAN_RHAMNOGALACTURONAN-BINDING PROTEIN YTCQ"/>
    <property type="match status" value="1"/>
</dbReference>
<protein>
    <submittedName>
        <fullName evidence="7">Extracellular solute-binding protein</fullName>
    </submittedName>
</protein>
<dbReference type="RefSeq" id="WP_125556131.1">
    <property type="nucleotide sequence ID" value="NZ_RBVX01000010.1"/>
</dbReference>
<comment type="caution">
    <text evidence="7">The sequence shown here is derived from an EMBL/GenBank/DDBJ whole genome shotgun (WGS) entry which is preliminary data.</text>
</comment>
<dbReference type="OrthoDB" id="9768630at2"/>
<dbReference type="InterPro" id="IPR006059">
    <property type="entry name" value="SBP"/>
</dbReference>
<evidence type="ECO:0000256" key="5">
    <source>
        <dbReference type="ARBA" id="ARBA00023288"/>
    </source>
</evidence>
<evidence type="ECO:0000313" key="7">
    <source>
        <dbReference type="EMBL" id="RSL33067.1"/>
    </source>
</evidence>
<dbReference type="InterPro" id="IPR050490">
    <property type="entry name" value="Bact_solute-bd_prot1"/>
</dbReference>
<evidence type="ECO:0000256" key="4">
    <source>
        <dbReference type="ARBA" id="ARBA00023139"/>
    </source>
</evidence>
<proteinExistence type="predicted"/>
<sequence length="449" mass="50698">MRKKYIGLSLIPILLASACGGGDGDGDEGASGEAEETEVIGEDAEDATELTFWTFNEQHIGIYQPAVERWNEDNPDRQIELTAEVFPIDQMNNNLRLALQSGEGAPDIADIEVSHFGSFLEGEPQFESMNDQVEPVLDDMVTGRLDLYSKDDNYYGLPYHVGASVMYYNEEIMDEAGVDIESIETWDDYIEAGKQVTENTDAMMTTVETTDQFTFWPLIAQQESDYFNEDGEVILDNETNVETLQFMNDLIYEHEIAEIAPGGDHHEEQYYGYMNDGGAASLLMPMWYMGRFIDYMEDLEGKMQVRPLPRWEEDGNRTAGMGGTGTVVTNQTEDPELAKEFLAEAKLTEEGNIDLWTELGFDPPMHTVWDSEEVGETNRYYEYFHDDIFDMLLELNDEVEGLNITPETSDATNEINTNILNNAIRQESRTPQEALEEAAESVRSGMSDN</sequence>
<dbReference type="AlphaFoldDB" id="A0A428N466"/>
<accession>A0A428N466</accession>
<gene>
    <name evidence="7" type="ORF">D7Z54_12215</name>
</gene>
<name>A0A428N466_9BACI</name>
<keyword evidence="5" id="KW-0449">Lipoprotein</keyword>
<keyword evidence="2" id="KW-0732">Signal</keyword>
<keyword evidence="1" id="KW-1003">Cell membrane</keyword>
<dbReference type="Gene3D" id="3.40.190.10">
    <property type="entry name" value="Periplasmic binding protein-like II"/>
    <property type="match status" value="1"/>
</dbReference>
<dbReference type="Pfam" id="PF01547">
    <property type="entry name" value="SBP_bac_1"/>
    <property type="match status" value="1"/>
</dbReference>
<keyword evidence="3" id="KW-0472">Membrane</keyword>
<keyword evidence="4" id="KW-0564">Palmitate</keyword>
<evidence type="ECO:0000256" key="6">
    <source>
        <dbReference type="SAM" id="MobiDB-lite"/>
    </source>
</evidence>
<keyword evidence="8" id="KW-1185">Reference proteome</keyword>
<feature type="region of interest" description="Disordered" evidence="6">
    <location>
        <begin position="427"/>
        <end position="449"/>
    </location>
</feature>
<organism evidence="7 8">
    <name type="scientific">Salibacterium salarium</name>
    <dbReference type="NCBI Taxonomy" id="284579"/>
    <lineage>
        <taxon>Bacteria</taxon>
        <taxon>Bacillati</taxon>
        <taxon>Bacillota</taxon>
        <taxon>Bacilli</taxon>
        <taxon>Bacillales</taxon>
        <taxon>Bacillaceae</taxon>
    </lineage>
</organism>
<dbReference type="Proteomes" id="UP000275076">
    <property type="component" value="Unassembled WGS sequence"/>
</dbReference>
<dbReference type="EMBL" id="RBVX01000010">
    <property type="protein sequence ID" value="RSL33067.1"/>
    <property type="molecule type" value="Genomic_DNA"/>
</dbReference>
<dbReference type="SUPFAM" id="SSF53850">
    <property type="entry name" value="Periplasmic binding protein-like II"/>
    <property type="match status" value="1"/>
</dbReference>
<evidence type="ECO:0000256" key="3">
    <source>
        <dbReference type="ARBA" id="ARBA00023136"/>
    </source>
</evidence>
<evidence type="ECO:0000313" key="8">
    <source>
        <dbReference type="Proteomes" id="UP000275076"/>
    </source>
</evidence>
<dbReference type="PANTHER" id="PTHR43649">
    <property type="entry name" value="ARABINOSE-BINDING PROTEIN-RELATED"/>
    <property type="match status" value="1"/>
</dbReference>
<evidence type="ECO:0000256" key="1">
    <source>
        <dbReference type="ARBA" id="ARBA00022475"/>
    </source>
</evidence>
<reference evidence="7 8" key="1">
    <citation type="submission" date="2018-10" db="EMBL/GenBank/DDBJ databases">
        <title>Draft genome sequence of Bacillus salarius IM0101, isolated from a hypersaline soil in Inner Mongolia, China.</title>
        <authorList>
            <person name="Yamprayoonswat W."/>
            <person name="Boonvisut S."/>
            <person name="Jumpathong W."/>
            <person name="Sittihan S."/>
            <person name="Ruangsuj P."/>
            <person name="Wanthongcharoen S."/>
            <person name="Thongpramul N."/>
            <person name="Pimmason S."/>
            <person name="Yu B."/>
            <person name="Yasawong M."/>
        </authorList>
    </citation>
    <scope>NUCLEOTIDE SEQUENCE [LARGE SCALE GENOMIC DNA]</scope>
    <source>
        <strain evidence="7 8">IM0101</strain>
    </source>
</reference>
<dbReference type="PROSITE" id="PS51257">
    <property type="entry name" value="PROKAR_LIPOPROTEIN"/>
    <property type="match status" value="1"/>
</dbReference>